<reference evidence="2" key="1">
    <citation type="journal article" date="2024" name="Int. J. Syst. Evol. Microbiol.">
        <title>Polycladomyces zharkentensis sp. nov., a novel thermophilic cellulose- and starch-degrading member of the Bacillota from a geothermal aquifer in Kazakhstan.</title>
        <authorList>
            <person name="Mashzhan A."/>
            <person name="Kistaubayeva A."/>
            <person name="Javier-Lopez R."/>
            <person name="Bissenova U."/>
            <person name="Bissenbay A."/>
            <person name="Birkeland N.K."/>
        </authorList>
    </citation>
    <scope>NUCLEOTIDE SEQUENCE</scope>
    <source>
        <strain evidence="2">ZKZ2T</strain>
    </source>
</reference>
<dbReference type="RefSeq" id="WP_205492295.1">
    <property type="nucleotide sequence ID" value="NZ_JAFHAP010000002.1"/>
</dbReference>
<evidence type="ECO:0000313" key="2">
    <source>
        <dbReference type="EMBL" id="MBN2908134.1"/>
    </source>
</evidence>
<gene>
    <name evidence="2" type="ORF">JQC72_01170</name>
</gene>
<dbReference type="Proteomes" id="UP001177120">
    <property type="component" value="Unassembled WGS sequence"/>
</dbReference>
<dbReference type="EMBL" id="JAFHAP010000002">
    <property type="protein sequence ID" value="MBN2908134.1"/>
    <property type="molecule type" value="Genomic_DNA"/>
</dbReference>
<evidence type="ECO:0000256" key="1">
    <source>
        <dbReference type="SAM" id="MobiDB-lite"/>
    </source>
</evidence>
<sequence>MTTRTHDADMLFRCPRHCGAYRRAADDWPYASQNLSPLLSLYGRKKGHPRVVRRLSGGAPSRSGRDKSGSLRTCTGRGTGHHVNRGRQIDLLPDFRLALSRYRPGMKKQVAALDRPGIHAIYNHIHRTIRNRLTNQRLVCGPRPA</sequence>
<accession>A0ABS2WF76</accession>
<comment type="caution">
    <text evidence="2">The sequence shown here is derived from an EMBL/GenBank/DDBJ whole genome shotgun (WGS) entry which is preliminary data.</text>
</comment>
<proteinExistence type="predicted"/>
<organism evidence="2 3">
    <name type="scientific">Polycladomyces zharkentensis</name>
    <dbReference type="NCBI Taxonomy" id="2807616"/>
    <lineage>
        <taxon>Bacteria</taxon>
        <taxon>Bacillati</taxon>
        <taxon>Bacillota</taxon>
        <taxon>Bacilli</taxon>
        <taxon>Bacillales</taxon>
        <taxon>Thermoactinomycetaceae</taxon>
        <taxon>Polycladomyces</taxon>
    </lineage>
</organism>
<keyword evidence="3" id="KW-1185">Reference proteome</keyword>
<feature type="region of interest" description="Disordered" evidence="1">
    <location>
        <begin position="52"/>
        <end position="82"/>
    </location>
</feature>
<name>A0ABS2WF76_9BACL</name>
<evidence type="ECO:0000313" key="3">
    <source>
        <dbReference type="Proteomes" id="UP001177120"/>
    </source>
</evidence>
<protein>
    <submittedName>
        <fullName evidence="2">Uncharacterized protein</fullName>
    </submittedName>
</protein>